<comment type="caution">
    <text evidence="2">The sequence shown here is derived from an EMBL/GenBank/DDBJ whole genome shotgun (WGS) entry which is preliminary data.</text>
</comment>
<reference evidence="2 3" key="1">
    <citation type="journal article" date="2015" name="Microbiome">
        <title>Genomic resolution of linkages in carbon, nitrogen, and sulfur cycling among widespread estuary sediment bacteria.</title>
        <authorList>
            <person name="Baker B.J."/>
            <person name="Lazar C.S."/>
            <person name="Teske A.P."/>
            <person name="Dick G.J."/>
        </authorList>
    </citation>
    <scope>NUCLEOTIDE SEQUENCE [LARGE SCALE GENOMIC DNA]</scope>
    <source>
        <strain evidence="2">SM23_40</strain>
    </source>
</reference>
<accession>A0A0S8G4B4</accession>
<proteinExistence type="predicted"/>
<name>A0A0S8G4B4_UNCT6</name>
<protein>
    <submittedName>
        <fullName evidence="2">Uncharacterized protein</fullName>
    </submittedName>
</protein>
<dbReference type="Proteomes" id="UP000051717">
    <property type="component" value="Unassembled WGS sequence"/>
</dbReference>
<evidence type="ECO:0000313" key="2">
    <source>
        <dbReference type="EMBL" id="KPK67843.1"/>
    </source>
</evidence>
<feature type="signal peptide" evidence="1">
    <location>
        <begin position="1"/>
        <end position="27"/>
    </location>
</feature>
<keyword evidence="1" id="KW-0732">Signal</keyword>
<sequence>MKPHVHLCLVLVSLAVLISGTRLPAHGAYRAETAPHSELTRSVVPQQQILDQAADYLAVCARVNQARLEEKPDAIIARE</sequence>
<organism evidence="2 3">
    <name type="scientific">candidate division TA06 bacterium SM23_40</name>
    <dbReference type="NCBI Taxonomy" id="1703774"/>
    <lineage>
        <taxon>Bacteria</taxon>
        <taxon>Bacteria division TA06</taxon>
    </lineage>
</organism>
<dbReference type="EMBL" id="LJUI01000104">
    <property type="protein sequence ID" value="KPK67843.1"/>
    <property type="molecule type" value="Genomic_DNA"/>
</dbReference>
<evidence type="ECO:0000313" key="3">
    <source>
        <dbReference type="Proteomes" id="UP000051717"/>
    </source>
</evidence>
<dbReference type="AlphaFoldDB" id="A0A0S8G4B4"/>
<feature type="chain" id="PRO_5006646679" evidence="1">
    <location>
        <begin position="28"/>
        <end position="79"/>
    </location>
</feature>
<gene>
    <name evidence="2" type="ORF">AMJ82_09760</name>
</gene>
<feature type="non-terminal residue" evidence="2">
    <location>
        <position position="79"/>
    </location>
</feature>
<evidence type="ECO:0000256" key="1">
    <source>
        <dbReference type="SAM" id="SignalP"/>
    </source>
</evidence>